<organism evidence="3 4">
    <name type="scientific">Myxococcus landrumensis</name>
    <dbReference type="NCBI Taxonomy" id="2813577"/>
    <lineage>
        <taxon>Bacteria</taxon>
        <taxon>Pseudomonadati</taxon>
        <taxon>Myxococcota</taxon>
        <taxon>Myxococcia</taxon>
        <taxon>Myxococcales</taxon>
        <taxon>Cystobacterineae</taxon>
        <taxon>Myxococcaceae</taxon>
        <taxon>Myxococcus</taxon>
    </lineage>
</organism>
<evidence type="ECO:0000313" key="4">
    <source>
        <dbReference type="Proteomes" id="UP000663090"/>
    </source>
</evidence>
<dbReference type="RefSeq" id="WP_206714913.1">
    <property type="nucleotide sequence ID" value="NZ_CP071091.1"/>
</dbReference>
<dbReference type="Pfam" id="PF02625">
    <property type="entry name" value="XdhC_CoxI"/>
    <property type="match status" value="1"/>
</dbReference>
<dbReference type="Gene3D" id="3.40.50.720">
    <property type="entry name" value="NAD(P)-binding Rossmann-like Domain"/>
    <property type="match status" value="1"/>
</dbReference>
<feature type="domain" description="XdhC Rossmann" evidence="2">
    <location>
        <begin position="198"/>
        <end position="339"/>
    </location>
</feature>
<dbReference type="InterPro" id="IPR052698">
    <property type="entry name" value="MoCofactor_Util/Proc"/>
</dbReference>
<protein>
    <submittedName>
        <fullName evidence="3">XdhC family protein</fullName>
    </submittedName>
</protein>
<dbReference type="InterPro" id="IPR027051">
    <property type="entry name" value="XdhC_Rossmann_dom"/>
</dbReference>
<dbReference type="PANTHER" id="PTHR30388:SF6">
    <property type="entry name" value="XANTHINE DEHYDROGENASE SUBUNIT A-RELATED"/>
    <property type="match status" value="1"/>
</dbReference>
<proteinExistence type="predicted"/>
<dbReference type="Pfam" id="PF13478">
    <property type="entry name" value="XdhC_C"/>
    <property type="match status" value="1"/>
</dbReference>
<reference evidence="3 4" key="1">
    <citation type="submission" date="2021-02" db="EMBL/GenBank/DDBJ databases">
        <title>De Novo genome assembly of isolated myxobacteria.</title>
        <authorList>
            <person name="Stevens D.C."/>
        </authorList>
    </citation>
    <scope>NUCLEOTIDE SEQUENCE [LARGE SCALE GENOMIC DNA]</scope>
    <source>
        <strain evidence="3 4">SCHIC003</strain>
    </source>
</reference>
<dbReference type="EMBL" id="CP071091">
    <property type="protein sequence ID" value="QSQ13209.1"/>
    <property type="molecule type" value="Genomic_DNA"/>
</dbReference>
<gene>
    <name evidence="3" type="ORF">JY572_33475</name>
</gene>
<evidence type="ECO:0000259" key="1">
    <source>
        <dbReference type="Pfam" id="PF02625"/>
    </source>
</evidence>
<feature type="domain" description="XdhC- CoxI" evidence="1">
    <location>
        <begin position="13"/>
        <end position="65"/>
    </location>
</feature>
<dbReference type="Proteomes" id="UP000663090">
    <property type="component" value="Chromosome"/>
</dbReference>
<dbReference type="InterPro" id="IPR003777">
    <property type="entry name" value="XdhC_CoxI"/>
</dbReference>
<accession>A0ABX7N453</accession>
<evidence type="ECO:0000313" key="3">
    <source>
        <dbReference type="EMBL" id="QSQ13209.1"/>
    </source>
</evidence>
<sequence length="370" mass="39205">MKDLDAILRARAHARGPCVLATVVAVSGSSYRKPGARMLMGEDGWLAGGVSGGCLETDIVRKAFFRTSTAPCALRYDSTGEGTEDEGGLSFALGCNGIVDVLLERFESGAEEALTFAAEARNLGKRAVVATVFQGPSHTVGTRWMLRDDGLEAGHVEGPLGEAVRAAAREALTQGRTWSGPVGDAQVLMEVVEPPHSLVLFGSGFDVVPVVTQATGLGWRVTVVADRPKETLRRRFPLAHSVVSAKARDAAEAVRLTPHSLVVLMTHSLPQDEVLLADLLPRPLRYLGVLGPRARTEKLLAAMSPAPGDALLEKLHAPVGLDLGAEGAEEIALSIVAELQAIVSDRDGGKLRERRAPIHTVTPPPVRKLA</sequence>
<evidence type="ECO:0000259" key="2">
    <source>
        <dbReference type="Pfam" id="PF13478"/>
    </source>
</evidence>
<dbReference type="PANTHER" id="PTHR30388">
    <property type="entry name" value="ALDEHYDE OXIDOREDUCTASE MOLYBDENUM COFACTOR ASSEMBLY PROTEIN"/>
    <property type="match status" value="1"/>
</dbReference>
<keyword evidence="4" id="KW-1185">Reference proteome</keyword>
<name>A0ABX7N453_9BACT</name>